<dbReference type="InterPro" id="IPR028082">
    <property type="entry name" value="Peripla_BP_I"/>
</dbReference>
<dbReference type="Gene3D" id="3.40.50.2300">
    <property type="match status" value="2"/>
</dbReference>
<feature type="domain" description="Leucine-binding protein" evidence="3">
    <location>
        <begin position="44"/>
        <end position="381"/>
    </location>
</feature>
<reference evidence="5" key="1">
    <citation type="submission" date="2017-06" db="EMBL/GenBank/DDBJ databases">
        <title>Herbaspirillum phytohormonus sp. nov., isolated from the root nodule of Robinia pseudoacacia in lead-zinc mine.</title>
        <authorList>
            <person name="Fan M."/>
            <person name="Lin Y."/>
        </authorList>
    </citation>
    <scope>NUCLEOTIDE SEQUENCE [LARGE SCALE GENOMIC DNA]</scope>
    <source>
        <strain evidence="5">SC-089</strain>
    </source>
</reference>
<accession>A0A225MJ66</accession>
<dbReference type="PANTHER" id="PTHR30483:SF6">
    <property type="entry name" value="PERIPLASMIC BINDING PROTEIN OF ABC TRANSPORTER FOR NATURAL AMINO ACIDS"/>
    <property type="match status" value="1"/>
</dbReference>
<proteinExistence type="inferred from homology"/>
<dbReference type="InterPro" id="IPR051010">
    <property type="entry name" value="BCAA_transport"/>
</dbReference>
<dbReference type="InterPro" id="IPR006311">
    <property type="entry name" value="TAT_signal"/>
</dbReference>
<evidence type="ECO:0000259" key="3">
    <source>
        <dbReference type="Pfam" id="PF13458"/>
    </source>
</evidence>
<protein>
    <recommendedName>
        <fullName evidence="3">Leucine-binding protein domain-containing protein</fullName>
    </recommendedName>
</protein>
<dbReference type="Proteomes" id="UP000214603">
    <property type="component" value="Unassembled WGS sequence"/>
</dbReference>
<dbReference type="InterPro" id="IPR028081">
    <property type="entry name" value="Leu-bd"/>
</dbReference>
<dbReference type="SUPFAM" id="SSF53822">
    <property type="entry name" value="Periplasmic binding protein-like I"/>
    <property type="match status" value="1"/>
</dbReference>
<keyword evidence="5" id="KW-1185">Reference proteome</keyword>
<dbReference type="PROSITE" id="PS51318">
    <property type="entry name" value="TAT"/>
    <property type="match status" value="1"/>
</dbReference>
<evidence type="ECO:0000256" key="2">
    <source>
        <dbReference type="ARBA" id="ARBA00022729"/>
    </source>
</evidence>
<evidence type="ECO:0000313" key="4">
    <source>
        <dbReference type="EMBL" id="OWT60373.1"/>
    </source>
</evidence>
<dbReference type="AlphaFoldDB" id="A0A225MJ66"/>
<name>A0A225MJ66_9BURK</name>
<sequence length="448" mass="46978">MADQDPSVGNRRKFIITAGVAGGAVVLGSSFSRRAFAAGAPPAINLGQIAPMTGAAAEFGTYYRDAVQLAVDQINKAATQVFGGPIIAKHITVDTSTLPTVGVQAARQMVDTSKTPAIIGGWSSGVTVAIATSVTIPSGVLQVANGATSPLITVLPADAKADLLFRTTASDALQGVVAAQLVNGELQKGYKFSKVSTIYINNPYGQGLSNSFAASFEKRGGKVLAQVPHPEQVQPTYKSQLAAALKDKPELLLCVSYPSHTAVFLKESRDIFNFTNWQFTDGNASLDVVKALGEQSVDGKLGTAPGEDTNTAAYKDFAKNFMSGFKYDHIPPFTASTYDAGMTIGLALAKVIANGATDASKITGTALRDQLRVVSNPPGESIEGGSDERVLEMLKMIKAGKKINYTGAAGPCDFDKNGDVITPINIWKFSKGQVETVETRPAASIPKI</sequence>
<dbReference type="CDD" id="cd06346">
    <property type="entry name" value="PBP1_ABC_ligand_binding-like"/>
    <property type="match status" value="1"/>
</dbReference>
<comment type="caution">
    <text evidence="4">The sequence shown here is derived from an EMBL/GenBank/DDBJ whole genome shotgun (WGS) entry which is preliminary data.</text>
</comment>
<dbReference type="OrthoDB" id="5289062at2"/>
<evidence type="ECO:0000313" key="5">
    <source>
        <dbReference type="Proteomes" id="UP000214603"/>
    </source>
</evidence>
<comment type="similarity">
    <text evidence="1">Belongs to the leucine-binding protein family.</text>
</comment>
<organism evidence="4 5">
    <name type="scientific">Candidimonas nitroreducens</name>
    <dbReference type="NCBI Taxonomy" id="683354"/>
    <lineage>
        <taxon>Bacteria</taxon>
        <taxon>Pseudomonadati</taxon>
        <taxon>Pseudomonadota</taxon>
        <taxon>Betaproteobacteria</taxon>
        <taxon>Burkholderiales</taxon>
        <taxon>Alcaligenaceae</taxon>
        <taxon>Candidimonas</taxon>
    </lineage>
</organism>
<dbReference type="EMBL" id="NJIH01000006">
    <property type="protein sequence ID" value="OWT60373.1"/>
    <property type="molecule type" value="Genomic_DNA"/>
</dbReference>
<evidence type="ECO:0000256" key="1">
    <source>
        <dbReference type="ARBA" id="ARBA00010062"/>
    </source>
</evidence>
<keyword evidence="2" id="KW-0732">Signal</keyword>
<dbReference type="Pfam" id="PF13458">
    <property type="entry name" value="Peripla_BP_6"/>
    <property type="match status" value="1"/>
</dbReference>
<dbReference type="PANTHER" id="PTHR30483">
    <property type="entry name" value="LEUCINE-SPECIFIC-BINDING PROTEIN"/>
    <property type="match status" value="1"/>
</dbReference>
<dbReference type="RefSeq" id="WP_088603631.1">
    <property type="nucleotide sequence ID" value="NZ_NJIH01000006.1"/>
</dbReference>
<gene>
    <name evidence="4" type="ORF">CEY11_12085</name>
</gene>